<gene>
    <name evidence="1" type="ORF">UNSW2_263</name>
</gene>
<sequence>MLFFIKFLIQKLTNNYFSKNLSFLYFLNLRESVCFIDVACEFINLSVCVGV</sequence>
<dbReference type="Proteomes" id="UP000016625">
    <property type="component" value="Unassembled WGS sequence"/>
</dbReference>
<accession>U2FNC4</accession>
<dbReference type="AlphaFoldDB" id="U2FNC4"/>
<comment type="caution">
    <text evidence="1">The sequence shown here is derived from an EMBL/GenBank/DDBJ whole genome shotgun (WGS) entry which is preliminary data.</text>
</comment>
<protein>
    <submittedName>
        <fullName evidence="1">Uncharacterized protein</fullName>
    </submittedName>
</protein>
<dbReference type="PATRIC" id="fig|1242965.3.peg.857"/>
<reference evidence="1 2" key="1">
    <citation type="journal article" date="2013" name="BMC Genomics">
        <title>Comparative genomics of Campylobacter concisus isolates reveals genetic diversity and provides insights into disease association.</title>
        <authorList>
            <person name="Deshpande N.P."/>
            <person name="Kaakoush N.O."/>
            <person name="Wilkins M.R."/>
            <person name="Mitchell H.M."/>
        </authorList>
    </citation>
    <scope>NUCLEOTIDE SEQUENCE [LARGE SCALE GENOMIC DNA]</scope>
    <source>
        <strain evidence="1 2">UNSW2</strain>
    </source>
</reference>
<organism evidence="1 2">
    <name type="scientific">Campylobacter concisus UNSW2</name>
    <dbReference type="NCBI Taxonomy" id="1242965"/>
    <lineage>
        <taxon>Bacteria</taxon>
        <taxon>Pseudomonadati</taxon>
        <taxon>Campylobacterota</taxon>
        <taxon>Epsilonproteobacteria</taxon>
        <taxon>Campylobacterales</taxon>
        <taxon>Campylobacteraceae</taxon>
        <taxon>Campylobacter</taxon>
    </lineage>
</organism>
<proteinExistence type="predicted"/>
<name>U2FNC4_9BACT</name>
<evidence type="ECO:0000313" key="1">
    <source>
        <dbReference type="EMBL" id="ERJ31945.1"/>
    </source>
</evidence>
<dbReference type="EMBL" id="ANNJ01000005">
    <property type="protein sequence ID" value="ERJ31945.1"/>
    <property type="molecule type" value="Genomic_DNA"/>
</dbReference>
<evidence type="ECO:0000313" key="2">
    <source>
        <dbReference type="Proteomes" id="UP000016625"/>
    </source>
</evidence>